<sequence>MALAIALVIIVNSVSSGVRLAQANVLASVYGVGTDITVNQTPAAPGEGEDAGPQRFDFDAADGTTADGTTSVSRTRLEANRGTSTFAATDLATVGEVDNVTAAAATLSLTNTTFDGALPDRTIGPPAAGEAPPEGGPDGAGGSSFNVDSFTVLGLDPADTAVGPLSAMTLTDGRTLGSADAGANVVVLDAAYATTATLAVGETLAIAGTDFAIVGLVTSASADAATAANAYIPIDVAQALSGLAGQVSDIYVQAASSTDIAQVQADIEAALPDTTVKTQAELASSVSGSLATASDLASNLGLWLSLIVLGAAFLIAILFTISGVTRRTREFGTLKAIGWSNGRIVRQVAGESLVQGLLGGAAGIAIGLVGILLVNLVAPTLSAGATASAQAASPGGPGAGFGQAAQVQAPVDIALTAPVTVSVILLAAGLAVLGGLLAGAIGGWRASRLRPAEALRSLA</sequence>
<evidence type="ECO:0000256" key="3">
    <source>
        <dbReference type="ARBA" id="ARBA00022692"/>
    </source>
</evidence>
<feature type="region of interest" description="Disordered" evidence="7">
    <location>
        <begin position="40"/>
        <end position="74"/>
    </location>
</feature>
<dbReference type="Proteomes" id="UP000297866">
    <property type="component" value="Unassembled WGS sequence"/>
</dbReference>
<feature type="chain" id="PRO_5038413868" evidence="9">
    <location>
        <begin position="22"/>
        <end position="459"/>
    </location>
</feature>
<dbReference type="PANTHER" id="PTHR30572:SF4">
    <property type="entry name" value="ABC TRANSPORTER PERMEASE YTRF"/>
    <property type="match status" value="1"/>
</dbReference>
<evidence type="ECO:0000259" key="10">
    <source>
        <dbReference type="Pfam" id="PF02687"/>
    </source>
</evidence>
<feature type="domain" description="MacB-like periplasmic core" evidence="11">
    <location>
        <begin position="1"/>
        <end position="269"/>
    </location>
</feature>
<protein>
    <submittedName>
        <fullName evidence="12">ABC transporter permease</fullName>
    </submittedName>
</protein>
<feature type="signal peptide" evidence="9">
    <location>
        <begin position="1"/>
        <end position="21"/>
    </location>
</feature>
<proteinExistence type="inferred from homology"/>
<dbReference type="PANTHER" id="PTHR30572">
    <property type="entry name" value="MEMBRANE COMPONENT OF TRANSPORTER-RELATED"/>
    <property type="match status" value="1"/>
</dbReference>
<dbReference type="GO" id="GO:0005886">
    <property type="term" value="C:plasma membrane"/>
    <property type="evidence" value="ECO:0007669"/>
    <property type="project" value="UniProtKB-SubCell"/>
</dbReference>
<evidence type="ECO:0000256" key="7">
    <source>
        <dbReference type="SAM" id="MobiDB-lite"/>
    </source>
</evidence>
<feature type="region of interest" description="Disordered" evidence="7">
    <location>
        <begin position="116"/>
        <end position="143"/>
    </location>
</feature>
<comment type="caution">
    <text evidence="12">The sequence shown here is derived from an EMBL/GenBank/DDBJ whole genome shotgun (WGS) entry which is preliminary data.</text>
</comment>
<name>A0A4R8UB02_9MICO</name>
<keyword evidence="2" id="KW-1003">Cell membrane</keyword>
<keyword evidence="13" id="KW-1185">Reference proteome</keyword>
<dbReference type="AlphaFoldDB" id="A0A4R8UB02"/>
<accession>A0A4R8UB02</accession>
<keyword evidence="5 8" id="KW-0472">Membrane</keyword>
<keyword evidence="4 8" id="KW-1133">Transmembrane helix</keyword>
<keyword evidence="3 8" id="KW-0812">Transmembrane</keyword>
<feature type="transmembrane region" description="Helical" evidence="8">
    <location>
        <begin position="300"/>
        <end position="321"/>
    </location>
</feature>
<dbReference type="GO" id="GO:0022857">
    <property type="term" value="F:transmembrane transporter activity"/>
    <property type="evidence" value="ECO:0007669"/>
    <property type="project" value="TreeGrafter"/>
</dbReference>
<comment type="subcellular location">
    <subcellularLocation>
        <location evidence="1">Cell membrane</location>
        <topology evidence="1">Multi-pass membrane protein</topology>
    </subcellularLocation>
</comment>
<feature type="compositionally biased region" description="Low complexity" evidence="7">
    <location>
        <begin position="61"/>
        <end position="70"/>
    </location>
</feature>
<dbReference type="OrthoDB" id="4832961at2"/>
<feature type="domain" description="ABC3 transporter permease C-terminal" evidence="10">
    <location>
        <begin position="304"/>
        <end position="449"/>
    </location>
</feature>
<evidence type="ECO:0000256" key="8">
    <source>
        <dbReference type="SAM" id="Phobius"/>
    </source>
</evidence>
<dbReference type="EMBL" id="SOEZ01000075">
    <property type="protein sequence ID" value="TFB47320.1"/>
    <property type="molecule type" value="Genomic_DNA"/>
</dbReference>
<feature type="compositionally biased region" description="Low complexity" evidence="7">
    <location>
        <begin position="124"/>
        <end position="133"/>
    </location>
</feature>
<gene>
    <name evidence="12" type="ORF">E3O23_15360</name>
</gene>
<evidence type="ECO:0000256" key="2">
    <source>
        <dbReference type="ARBA" id="ARBA00022475"/>
    </source>
</evidence>
<dbReference type="InterPro" id="IPR050250">
    <property type="entry name" value="Macrolide_Exporter_MacB"/>
</dbReference>
<keyword evidence="9" id="KW-0732">Signal</keyword>
<evidence type="ECO:0000256" key="9">
    <source>
        <dbReference type="SAM" id="SignalP"/>
    </source>
</evidence>
<dbReference type="Pfam" id="PF02687">
    <property type="entry name" value="FtsX"/>
    <property type="match status" value="1"/>
</dbReference>
<comment type="similarity">
    <text evidence="6">Belongs to the ABC-4 integral membrane protein family.</text>
</comment>
<evidence type="ECO:0000259" key="11">
    <source>
        <dbReference type="Pfam" id="PF12704"/>
    </source>
</evidence>
<evidence type="ECO:0000256" key="6">
    <source>
        <dbReference type="ARBA" id="ARBA00038076"/>
    </source>
</evidence>
<dbReference type="InterPro" id="IPR025857">
    <property type="entry name" value="MacB_PCD"/>
</dbReference>
<feature type="transmembrane region" description="Helical" evidence="8">
    <location>
        <begin position="353"/>
        <end position="378"/>
    </location>
</feature>
<evidence type="ECO:0000256" key="1">
    <source>
        <dbReference type="ARBA" id="ARBA00004651"/>
    </source>
</evidence>
<feature type="transmembrane region" description="Helical" evidence="8">
    <location>
        <begin position="419"/>
        <end position="441"/>
    </location>
</feature>
<evidence type="ECO:0000313" key="13">
    <source>
        <dbReference type="Proteomes" id="UP000297866"/>
    </source>
</evidence>
<reference evidence="12 13" key="1">
    <citation type="submission" date="2019-03" db="EMBL/GenBank/DDBJ databases">
        <title>Genomics of glacier-inhabiting Cryobacterium strains.</title>
        <authorList>
            <person name="Liu Q."/>
            <person name="Xin Y.-H."/>
        </authorList>
    </citation>
    <scope>NUCLEOTIDE SEQUENCE [LARGE SCALE GENOMIC DNA]</scope>
    <source>
        <strain evidence="12 13">Sr47</strain>
    </source>
</reference>
<dbReference type="InterPro" id="IPR003838">
    <property type="entry name" value="ABC3_permease_C"/>
</dbReference>
<organism evidence="12 13">
    <name type="scientific">Cryobacterium tagatosivorans</name>
    <dbReference type="NCBI Taxonomy" id="1259199"/>
    <lineage>
        <taxon>Bacteria</taxon>
        <taxon>Bacillati</taxon>
        <taxon>Actinomycetota</taxon>
        <taxon>Actinomycetes</taxon>
        <taxon>Micrococcales</taxon>
        <taxon>Microbacteriaceae</taxon>
        <taxon>Cryobacterium</taxon>
    </lineage>
</organism>
<evidence type="ECO:0000256" key="4">
    <source>
        <dbReference type="ARBA" id="ARBA00022989"/>
    </source>
</evidence>
<evidence type="ECO:0000313" key="12">
    <source>
        <dbReference type="EMBL" id="TFB47320.1"/>
    </source>
</evidence>
<evidence type="ECO:0000256" key="5">
    <source>
        <dbReference type="ARBA" id="ARBA00023136"/>
    </source>
</evidence>
<dbReference type="Pfam" id="PF12704">
    <property type="entry name" value="MacB_PCD"/>
    <property type="match status" value="1"/>
</dbReference>